<accession>A0ABS6N674</accession>
<evidence type="ECO:0000259" key="1">
    <source>
        <dbReference type="Pfam" id="PF02602"/>
    </source>
</evidence>
<feature type="domain" description="Tetrapyrrole biosynthesis uroporphyrinogen III synthase" evidence="1">
    <location>
        <begin position="27"/>
        <end position="225"/>
    </location>
</feature>
<name>A0ABS6N674_9RHOB</name>
<dbReference type="RefSeq" id="WP_217777327.1">
    <property type="nucleotide sequence ID" value="NZ_JAHRWL010000001.1"/>
</dbReference>
<sequence length="245" mass="25841">MSDLPWLLMTRPAPDSARFADQLKTQGETGFRMIVSPLMQIEPCGSLPSMEAFRGLIFTSANGVAAYLDLNGPRDLPVFAVGKATEKAARRAGFATQSADGDSAALIEMLRHRRPDAPLLHLRGAHTSGDIAETLTELGLETAEAVIYDQRALSISRAAASALSGSEPVVAPIFSPRTAALFASHGRITAPLLVAAMSEAVAKAALPLHSRVLRVATQPDARAMTACVVALLREARAMSGRDSAV</sequence>
<dbReference type="Pfam" id="PF02602">
    <property type="entry name" value="HEM4"/>
    <property type="match status" value="1"/>
</dbReference>
<reference evidence="2" key="1">
    <citation type="submission" date="2021-06" db="EMBL/GenBank/DDBJ databases">
        <title>Thalassococcus sp. CAU 1522 isolated from sea sand, Republic of Korea.</title>
        <authorList>
            <person name="Kim W."/>
        </authorList>
    </citation>
    <scope>NUCLEOTIDE SEQUENCE</scope>
    <source>
        <strain evidence="2">CAU 1522</strain>
    </source>
</reference>
<keyword evidence="3" id="KW-1185">Reference proteome</keyword>
<protein>
    <submittedName>
        <fullName evidence="2">Uroporphyrinogen-III synthase</fullName>
    </submittedName>
</protein>
<dbReference type="EMBL" id="JAHRWL010000001">
    <property type="protein sequence ID" value="MBV2359524.1"/>
    <property type="molecule type" value="Genomic_DNA"/>
</dbReference>
<proteinExistence type="predicted"/>
<dbReference type="CDD" id="cd06578">
    <property type="entry name" value="HemD"/>
    <property type="match status" value="1"/>
</dbReference>
<evidence type="ECO:0000313" key="3">
    <source>
        <dbReference type="Proteomes" id="UP001166293"/>
    </source>
</evidence>
<comment type="caution">
    <text evidence="2">The sequence shown here is derived from an EMBL/GenBank/DDBJ whole genome shotgun (WGS) entry which is preliminary data.</text>
</comment>
<dbReference type="InterPro" id="IPR003754">
    <property type="entry name" value="4pyrrol_synth_uPrphyn_synth"/>
</dbReference>
<evidence type="ECO:0000313" key="2">
    <source>
        <dbReference type="EMBL" id="MBV2359524.1"/>
    </source>
</evidence>
<gene>
    <name evidence="2" type="ORF">KUH32_07045</name>
</gene>
<dbReference type="Proteomes" id="UP001166293">
    <property type="component" value="Unassembled WGS sequence"/>
</dbReference>
<organism evidence="2 3">
    <name type="scientific">Thalassococcus arenae</name>
    <dbReference type="NCBI Taxonomy" id="2851652"/>
    <lineage>
        <taxon>Bacteria</taxon>
        <taxon>Pseudomonadati</taxon>
        <taxon>Pseudomonadota</taxon>
        <taxon>Alphaproteobacteria</taxon>
        <taxon>Rhodobacterales</taxon>
        <taxon>Roseobacteraceae</taxon>
        <taxon>Thalassococcus</taxon>
    </lineage>
</organism>